<name>A0A8X8DFM3_POPTO</name>
<comment type="caution">
    <text evidence="2">The sequence shown here is derived from an EMBL/GenBank/DDBJ whole genome shotgun (WGS) entry which is preliminary data.</text>
</comment>
<keyword evidence="3" id="KW-1185">Reference proteome</keyword>
<dbReference type="Pfam" id="PF05553">
    <property type="entry name" value="DUF761"/>
    <property type="match status" value="1"/>
</dbReference>
<evidence type="ECO:0000256" key="1">
    <source>
        <dbReference type="SAM" id="MobiDB-lite"/>
    </source>
</evidence>
<proteinExistence type="predicted"/>
<accession>A0A8X8DFM3</accession>
<dbReference type="EMBL" id="JAAWWB010000001">
    <property type="protein sequence ID" value="KAG6790957.1"/>
    <property type="molecule type" value="Genomic_DNA"/>
</dbReference>
<dbReference type="InterPro" id="IPR008480">
    <property type="entry name" value="DUF761_pln"/>
</dbReference>
<evidence type="ECO:0000313" key="2">
    <source>
        <dbReference type="EMBL" id="KAG6790957.1"/>
    </source>
</evidence>
<dbReference type="AlphaFoldDB" id="A0A8X8DFM3"/>
<dbReference type="OrthoDB" id="1913960at2759"/>
<sequence length="96" mass="11129">MEFDREIPIHGSNEVNKGGDAKRKGSAGRQRMTEDEGRDINDLADTFIKNFHNRLKIQLGDSMKPKAMFQHWVWIDLNQYLIDVNGETESINWPVL</sequence>
<evidence type="ECO:0000313" key="3">
    <source>
        <dbReference type="Proteomes" id="UP000886885"/>
    </source>
</evidence>
<organism evidence="2 3">
    <name type="scientific">Populus tomentosa</name>
    <name type="common">Chinese white poplar</name>
    <dbReference type="NCBI Taxonomy" id="118781"/>
    <lineage>
        <taxon>Eukaryota</taxon>
        <taxon>Viridiplantae</taxon>
        <taxon>Streptophyta</taxon>
        <taxon>Embryophyta</taxon>
        <taxon>Tracheophyta</taxon>
        <taxon>Spermatophyta</taxon>
        <taxon>Magnoliopsida</taxon>
        <taxon>eudicotyledons</taxon>
        <taxon>Gunneridae</taxon>
        <taxon>Pentapetalae</taxon>
        <taxon>rosids</taxon>
        <taxon>fabids</taxon>
        <taxon>Malpighiales</taxon>
        <taxon>Salicaceae</taxon>
        <taxon>Saliceae</taxon>
        <taxon>Populus</taxon>
    </lineage>
</organism>
<feature type="region of interest" description="Disordered" evidence="1">
    <location>
        <begin position="1"/>
        <end position="36"/>
    </location>
</feature>
<reference evidence="2" key="1">
    <citation type="journal article" date="2020" name="bioRxiv">
        <title>Hybrid origin of Populus tomentosa Carr. identified through genome sequencing and phylogenomic analysis.</title>
        <authorList>
            <person name="An X."/>
            <person name="Gao K."/>
            <person name="Chen Z."/>
            <person name="Li J."/>
            <person name="Yang X."/>
            <person name="Yang X."/>
            <person name="Zhou J."/>
            <person name="Guo T."/>
            <person name="Zhao T."/>
            <person name="Huang S."/>
            <person name="Miao D."/>
            <person name="Khan W.U."/>
            <person name="Rao P."/>
            <person name="Ye M."/>
            <person name="Lei B."/>
            <person name="Liao W."/>
            <person name="Wang J."/>
            <person name="Ji L."/>
            <person name="Li Y."/>
            <person name="Guo B."/>
            <person name="Mustafa N.S."/>
            <person name="Li S."/>
            <person name="Yun Q."/>
            <person name="Keller S.R."/>
            <person name="Mao J."/>
            <person name="Zhang R."/>
            <person name="Strauss S.H."/>
        </authorList>
    </citation>
    <scope>NUCLEOTIDE SEQUENCE</scope>
    <source>
        <strain evidence="2">GM15</strain>
        <tissue evidence="2">Leaf</tissue>
    </source>
</reference>
<gene>
    <name evidence="2" type="ORF">POTOM_000066</name>
</gene>
<protein>
    <submittedName>
        <fullName evidence="2">Uncharacterized protein</fullName>
    </submittedName>
</protein>
<dbReference type="Proteomes" id="UP000886885">
    <property type="component" value="Chromosome 1A"/>
</dbReference>